<accession>X1PLQ3</accession>
<name>X1PLQ3_9ZZZZ</name>
<gene>
    <name evidence="1" type="ORF">S06H3_60466</name>
</gene>
<dbReference type="EMBL" id="BARV01039449">
    <property type="protein sequence ID" value="GAI57192.1"/>
    <property type="molecule type" value="Genomic_DNA"/>
</dbReference>
<reference evidence="1" key="1">
    <citation type="journal article" date="2014" name="Front. Microbiol.">
        <title>High frequency of phylogenetically diverse reductive dehalogenase-homologous genes in deep subseafloor sedimentary metagenomes.</title>
        <authorList>
            <person name="Kawai M."/>
            <person name="Futagami T."/>
            <person name="Toyoda A."/>
            <person name="Takaki Y."/>
            <person name="Nishi S."/>
            <person name="Hori S."/>
            <person name="Arai W."/>
            <person name="Tsubouchi T."/>
            <person name="Morono Y."/>
            <person name="Uchiyama I."/>
            <person name="Ito T."/>
            <person name="Fujiyama A."/>
            <person name="Inagaki F."/>
            <person name="Takami H."/>
        </authorList>
    </citation>
    <scope>NUCLEOTIDE SEQUENCE</scope>
    <source>
        <strain evidence="1">Expedition CK06-06</strain>
    </source>
</reference>
<evidence type="ECO:0000313" key="1">
    <source>
        <dbReference type="EMBL" id="GAI57192.1"/>
    </source>
</evidence>
<feature type="non-terminal residue" evidence="1">
    <location>
        <position position="1"/>
    </location>
</feature>
<proteinExistence type="predicted"/>
<organism evidence="1">
    <name type="scientific">marine sediment metagenome</name>
    <dbReference type="NCBI Taxonomy" id="412755"/>
    <lineage>
        <taxon>unclassified sequences</taxon>
        <taxon>metagenomes</taxon>
        <taxon>ecological metagenomes</taxon>
    </lineage>
</organism>
<dbReference type="AlphaFoldDB" id="X1PLQ3"/>
<comment type="caution">
    <text evidence="1">The sequence shown here is derived from an EMBL/GenBank/DDBJ whole genome shotgun (WGS) entry which is preliminary data.</text>
</comment>
<protein>
    <submittedName>
        <fullName evidence="1">Uncharacterized protein</fullName>
    </submittedName>
</protein>
<sequence length="178" mass="20915">RLWKTGRAFYAEGSKELEKWVEEKRTFLYKGRASELLSELKELKKSLSKRAKRDQGKREALSKLIKYMGKRLDMMDYKKLIDEDLPIATGAVEGAARYVVGERMDCSGMRWIPERAEALLHLRCIELNGNWDQFFEWGYKRWIEKLRQREKVLIRTNEPIDLFDNSTSSVPHEVSIAA</sequence>